<evidence type="ECO:0000313" key="3">
    <source>
        <dbReference type="Proteomes" id="UP000286415"/>
    </source>
</evidence>
<dbReference type="AlphaFoldDB" id="A0A3R7FTD0"/>
<feature type="region of interest" description="Disordered" evidence="1">
    <location>
        <begin position="92"/>
        <end position="123"/>
    </location>
</feature>
<proteinExistence type="predicted"/>
<comment type="caution">
    <text evidence="2">The sequence shown here is derived from an EMBL/GenBank/DDBJ whole genome shotgun (WGS) entry which is preliminary data.</text>
</comment>
<name>A0A3R7FTD0_CLOSI</name>
<dbReference type="EMBL" id="NIRI02000010">
    <property type="protein sequence ID" value="KAG5453887.1"/>
    <property type="molecule type" value="Genomic_DNA"/>
</dbReference>
<evidence type="ECO:0000256" key="1">
    <source>
        <dbReference type="SAM" id="MobiDB-lite"/>
    </source>
</evidence>
<accession>A0A3R7FTD0</accession>
<feature type="compositionally biased region" description="Basic residues" evidence="1">
    <location>
        <begin position="92"/>
        <end position="102"/>
    </location>
</feature>
<reference evidence="2 3" key="1">
    <citation type="journal article" date="2018" name="Biotechnol. Adv.">
        <title>Improved genomic resources and new bioinformatic workflow for the carcinogenic parasite Clonorchis sinensis: Biotechnological implications.</title>
        <authorList>
            <person name="Wang D."/>
            <person name="Korhonen P.K."/>
            <person name="Gasser R.B."/>
            <person name="Young N.D."/>
        </authorList>
    </citation>
    <scope>NUCLEOTIDE SEQUENCE [LARGE SCALE GENOMIC DNA]</scope>
    <source>
        <strain evidence="2">Cs-k2</strain>
    </source>
</reference>
<dbReference type="InParanoid" id="A0A3R7FTD0"/>
<reference evidence="2 3" key="2">
    <citation type="journal article" date="2021" name="Genomics">
        <title>High-quality reference genome for Clonorchis sinensis.</title>
        <authorList>
            <person name="Young N.D."/>
            <person name="Stroehlein A.J."/>
            <person name="Kinkar L."/>
            <person name="Wang T."/>
            <person name="Sohn W.M."/>
            <person name="Chang B.C.H."/>
            <person name="Kaur P."/>
            <person name="Weisz D."/>
            <person name="Dudchenko O."/>
            <person name="Aiden E.L."/>
            <person name="Korhonen P.K."/>
            <person name="Gasser R.B."/>
        </authorList>
    </citation>
    <scope>NUCLEOTIDE SEQUENCE [LARGE SCALE GENOMIC DNA]</scope>
    <source>
        <strain evidence="2">Cs-k2</strain>
    </source>
</reference>
<sequence length="462" mass="51759">MRTNNLVNVEHKDSSPSPVQQPDGASGQKAILVPCQLTAEKSDTQHEHCQHSSFYILPCLILFSCNTLSVPSYHATRWKHEGWDTARLFKPRQGKSRGRGRVRTTDPSHQNCSLLGHKPTPQTDGEMAQWLERDFTDRKVRVSNPTSSSRLLTSRLGQPGSIPALVLPPDGMAVRHGKDVTAERLPGQTGSIPALMLPSGGMAARHRKAVTAERLLLLLIYATRPASSKGSFRTTTRRVEMGQGKRKFTDRKVRGWNSATASRLSLARQPGSIPALVLRLTWQLGTKRVLQLNDYHFLLGATNQRNVCLLCRLTLWMLSALLRPSDSQRRVLRQQTTAFSVSAAGCGKVFPSANVRYILWIYYIELLSYVLRTILLHTVTDVRVWNTSSANFRSGMPCFRSVTWPSAIQGARWLSGLGNLAVLQPWCFPRVALCLGTERVLQLGDFFQPYKCHTRKEHPFTL</sequence>
<evidence type="ECO:0000313" key="2">
    <source>
        <dbReference type="EMBL" id="KAG5453887.1"/>
    </source>
</evidence>
<gene>
    <name evidence="2" type="ORF">CSKR_108586</name>
</gene>
<organism evidence="2 3">
    <name type="scientific">Clonorchis sinensis</name>
    <name type="common">Chinese liver fluke</name>
    <dbReference type="NCBI Taxonomy" id="79923"/>
    <lineage>
        <taxon>Eukaryota</taxon>
        <taxon>Metazoa</taxon>
        <taxon>Spiralia</taxon>
        <taxon>Lophotrochozoa</taxon>
        <taxon>Platyhelminthes</taxon>
        <taxon>Trematoda</taxon>
        <taxon>Digenea</taxon>
        <taxon>Opisthorchiida</taxon>
        <taxon>Opisthorchiata</taxon>
        <taxon>Opisthorchiidae</taxon>
        <taxon>Clonorchis</taxon>
    </lineage>
</organism>
<keyword evidence="3" id="KW-1185">Reference proteome</keyword>
<dbReference type="Proteomes" id="UP000286415">
    <property type="component" value="Unassembled WGS sequence"/>
</dbReference>
<protein>
    <submittedName>
        <fullName evidence="2">Uncharacterized protein</fullName>
    </submittedName>
</protein>
<feature type="region of interest" description="Disordered" evidence="1">
    <location>
        <begin position="1"/>
        <end position="27"/>
    </location>
</feature>